<keyword evidence="3" id="KW-1185">Reference proteome</keyword>
<dbReference type="HOGENOM" id="CLU_129664_0_0_2"/>
<name>I7KE35_METBM</name>
<dbReference type="AlphaFoldDB" id="I7KE35"/>
<keyword evidence="1" id="KW-0812">Transmembrane</keyword>
<evidence type="ECO:0000313" key="3">
    <source>
        <dbReference type="Proteomes" id="UP000009007"/>
    </source>
</evidence>
<dbReference type="KEGG" id="mbg:BN140_2513"/>
<accession>I7KE35</accession>
<feature type="transmembrane region" description="Helical" evidence="1">
    <location>
        <begin position="21"/>
        <end position="43"/>
    </location>
</feature>
<evidence type="ECO:0000256" key="1">
    <source>
        <dbReference type="SAM" id="Phobius"/>
    </source>
</evidence>
<reference evidence="3" key="1">
    <citation type="journal article" date="2012" name="J. Bacteriol.">
        <title>Complete genome sequence of the hydrogenotrophic, methanogenic archaeon Methanoculleus bourgensis strain MS2T, isolated from a sewage sludge digester.</title>
        <authorList>
            <person name="Maus I."/>
            <person name="Wibberg D."/>
            <person name="Stantscheff R."/>
            <person name="Eikmeyer F.G."/>
            <person name="Seffner A."/>
            <person name="Boelter J."/>
            <person name="Szczepanowski R."/>
            <person name="Blom J."/>
            <person name="Jaenicke S."/>
            <person name="Konig H."/>
            <person name="Puhler A."/>
            <person name="Schluter A."/>
        </authorList>
    </citation>
    <scope>NUCLEOTIDE SEQUENCE [LARGE SCALE GENOMIC DNA]</scope>
    <source>
        <strain evidence="3">ATCC 43281 / DSM 3045 / OCM 15 / MS2</strain>
    </source>
</reference>
<keyword evidence="1" id="KW-1133">Transmembrane helix</keyword>
<evidence type="ECO:0000313" key="2">
    <source>
        <dbReference type="EMBL" id="CCJ37436.1"/>
    </source>
</evidence>
<sequence length="149" mass="15988">MMRLCITESMNEEGVTRLMEYIIITGVLLLLMIVMMFSVNASLMEGPADKLRYHAFVDIGNGISTRIVDLYVISPDNGTIATKFDIPDDVAGRGYFVDAALEGADQVIQVQAGDIQSKIAIAGIGATKGVTGSTTGAGWNMIQYDSKGF</sequence>
<dbReference type="BioCyc" id="MBOU1201294:BN140_RS12455-MONOMER"/>
<keyword evidence="1" id="KW-0472">Membrane</keyword>
<protein>
    <recommendedName>
        <fullName evidence="4">Class III signal peptide-containing protein</fullName>
    </recommendedName>
</protein>
<dbReference type="STRING" id="1201294.BN140_2513"/>
<gene>
    <name evidence="2" type="ordered locus">BN140_2513</name>
</gene>
<organism evidence="2 3">
    <name type="scientific">Methanoculleus bourgensis (strain ATCC 43281 / DSM 3045 / OCM 15 / MS2)</name>
    <name type="common">Methanogenium bourgense</name>
    <dbReference type="NCBI Taxonomy" id="1201294"/>
    <lineage>
        <taxon>Archaea</taxon>
        <taxon>Methanobacteriati</taxon>
        <taxon>Methanobacteriota</taxon>
        <taxon>Stenosarchaea group</taxon>
        <taxon>Methanomicrobia</taxon>
        <taxon>Methanomicrobiales</taxon>
        <taxon>Methanomicrobiaceae</taxon>
        <taxon>Methanoculleus</taxon>
    </lineage>
</organism>
<dbReference type="RefSeq" id="WP_014868407.1">
    <property type="nucleotide sequence ID" value="NC_018227.2"/>
</dbReference>
<evidence type="ECO:0008006" key="4">
    <source>
        <dbReference type="Google" id="ProtNLM"/>
    </source>
</evidence>
<dbReference type="GeneID" id="13354552"/>
<proteinExistence type="predicted"/>
<dbReference type="PATRIC" id="fig|1201294.9.peg.2821"/>
<dbReference type="EMBL" id="HE964772">
    <property type="protein sequence ID" value="CCJ37436.1"/>
    <property type="molecule type" value="Genomic_DNA"/>
</dbReference>
<dbReference type="Proteomes" id="UP000009007">
    <property type="component" value="Chromosome I"/>
</dbReference>